<keyword evidence="3 7" id="KW-0479">Metal-binding</keyword>
<reference evidence="10 11" key="1">
    <citation type="submission" date="2020-08" db="EMBL/GenBank/DDBJ databases">
        <title>Streptomyces sp. PSKA01 genome sequencing and assembly.</title>
        <authorList>
            <person name="Mandal S."/>
            <person name="Maiti P.K."/>
            <person name="Das P."/>
        </authorList>
    </citation>
    <scope>NUCLEOTIDE SEQUENCE [LARGE SCALE GENOMIC DNA]</scope>
    <source>
        <strain evidence="10 11">PSKA01</strain>
    </source>
</reference>
<dbReference type="InterPro" id="IPR036396">
    <property type="entry name" value="Cyt_P450_sf"/>
</dbReference>
<evidence type="ECO:0000313" key="11">
    <source>
        <dbReference type="Proteomes" id="UP000584670"/>
    </source>
</evidence>
<feature type="region of interest" description="Disordered" evidence="9">
    <location>
        <begin position="426"/>
        <end position="467"/>
    </location>
</feature>
<evidence type="ECO:0000256" key="4">
    <source>
        <dbReference type="ARBA" id="ARBA00023002"/>
    </source>
</evidence>
<evidence type="ECO:0000256" key="3">
    <source>
        <dbReference type="ARBA" id="ARBA00022723"/>
    </source>
</evidence>
<dbReference type="SUPFAM" id="SSF48264">
    <property type="entry name" value="Cytochrome P450"/>
    <property type="match status" value="1"/>
</dbReference>
<dbReference type="GO" id="GO:0020037">
    <property type="term" value="F:heme binding"/>
    <property type="evidence" value="ECO:0007669"/>
    <property type="project" value="InterPro"/>
</dbReference>
<dbReference type="GO" id="GO:0016705">
    <property type="term" value="F:oxidoreductase activity, acting on paired donors, with incorporation or reduction of molecular oxygen"/>
    <property type="evidence" value="ECO:0007669"/>
    <property type="project" value="InterPro"/>
</dbReference>
<keyword evidence="6 8" id="KW-0503">Monooxygenase</keyword>
<dbReference type="InterPro" id="IPR002401">
    <property type="entry name" value="Cyt_P450_E_grp-I"/>
</dbReference>
<evidence type="ECO:0000256" key="2">
    <source>
        <dbReference type="ARBA" id="ARBA00022617"/>
    </source>
</evidence>
<gene>
    <name evidence="10" type="ORF">H4N64_02780</name>
</gene>
<name>A0A7X1IY40_9ACTN</name>
<dbReference type="Proteomes" id="UP000584670">
    <property type="component" value="Unassembled WGS sequence"/>
</dbReference>
<evidence type="ECO:0000256" key="9">
    <source>
        <dbReference type="SAM" id="MobiDB-lite"/>
    </source>
</evidence>
<dbReference type="PRINTS" id="PR00385">
    <property type="entry name" value="P450"/>
</dbReference>
<dbReference type="Gene3D" id="1.10.630.10">
    <property type="entry name" value="Cytochrome P450"/>
    <property type="match status" value="1"/>
</dbReference>
<evidence type="ECO:0000313" key="10">
    <source>
        <dbReference type="EMBL" id="MBC2900539.1"/>
    </source>
</evidence>
<evidence type="ECO:0000256" key="5">
    <source>
        <dbReference type="ARBA" id="ARBA00023004"/>
    </source>
</evidence>
<evidence type="ECO:0000256" key="1">
    <source>
        <dbReference type="ARBA" id="ARBA00010617"/>
    </source>
</evidence>
<dbReference type="CDD" id="cd11049">
    <property type="entry name" value="CYP170A1-like"/>
    <property type="match status" value="1"/>
</dbReference>
<dbReference type="GO" id="GO:0004497">
    <property type="term" value="F:monooxygenase activity"/>
    <property type="evidence" value="ECO:0007669"/>
    <property type="project" value="UniProtKB-KW"/>
</dbReference>
<dbReference type="PROSITE" id="PS00086">
    <property type="entry name" value="CYTOCHROME_P450"/>
    <property type="match status" value="1"/>
</dbReference>
<protein>
    <submittedName>
        <fullName evidence="10">Cytochrome P450</fullName>
    </submittedName>
</protein>
<keyword evidence="4 8" id="KW-0560">Oxidoreductase</keyword>
<dbReference type="Pfam" id="PF00067">
    <property type="entry name" value="p450"/>
    <property type="match status" value="1"/>
</dbReference>
<comment type="cofactor">
    <cofactor evidence="7">
        <name>heme</name>
        <dbReference type="ChEBI" id="CHEBI:30413"/>
    </cofactor>
</comment>
<dbReference type="PANTHER" id="PTHR24291">
    <property type="entry name" value="CYTOCHROME P450 FAMILY 4"/>
    <property type="match status" value="1"/>
</dbReference>
<dbReference type="InterPro" id="IPR001128">
    <property type="entry name" value="Cyt_P450"/>
</dbReference>
<dbReference type="InterPro" id="IPR017972">
    <property type="entry name" value="Cyt_P450_CS"/>
</dbReference>
<evidence type="ECO:0000256" key="6">
    <source>
        <dbReference type="ARBA" id="ARBA00023033"/>
    </source>
</evidence>
<accession>A0A7X1IY40</accession>
<dbReference type="EMBL" id="JACMSF010000002">
    <property type="protein sequence ID" value="MBC2900539.1"/>
    <property type="molecule type" value="Genomic_DNA"/>
</dbReference>
<dbReference type="InterPro" id="IPR050196">
    <property type="entry name" value="Cytochrome_P450_Monoox"/>
</dbReference>
<dbReference type="RefSeq" id="WP_186280445.1">
    <property type="nucleotide sequence ID" value="NZ_JACMSF010000002.1"/>
</dbReference>
<organism evidence="10 11">
    <name type="scientific">Streptomyces cupreus</name>
    <dbReference type="NCBI Taxonomy" id="2759956"/>
    <lineage>
        <taxon>Bacteria</taxon>
        <taxon>Bacillati</taxon>
        <taxon>Actinomycetota</taxon>
        <taxon>Actinomycetes</taxon>
        <taxon>Kitasatosporales</taxon>
        <taxon>Streptomycetaceae</taxon>
        <taxon>Streptomyces</taxon>
    </lineage>
</organism>
<proteinExistence type="inferred from homology"/>
<keyword evidence="5 7" id="KW-0408">Iron</keyword>
<feature type="binding site" description="axial binding residue" evidence="7">
    <location>
        <position position="402"/>
    </location>
    <ligand>
        <name>heme</name>
        <dbReference type="ChEBI" id="CHEBI:30413"/>
    </ligand>
    <ligandPart>
        <name>Fe</name>
        <dbReference type="ChEBI" id="CHEBI:18248"/>
    </ligandPart>
</feature>
<dbReference type="PANTHER" id="PTHR24291:SF50">
    <property type="entry name" value="BIFUNCTIONAL ALBAFLAVENONE MONOOXYGENASE_TERPENE SYNTHASE"/>
    <property type="match status" value="1"/>
</dbReference>
<keyword evidence="11" id="KW-1185">Reference proteome</keyword>
<sequence>MTTSHEARAESCPPTRGMAPGGLPLLGHALPLRRRPLEFLAALPAQGDLVEVRLGPRRMYLACHPDLVQQVLRDSRTFDKGGPMFDKVRLLTGNGLATSCWAEHRRQRRLVQPAFHQERMAGYAAVMDHEITSMLDSWQEGRVLDVHAAMQALTARVIVRTLFSTRIEDWAVDEIQRCLPVITRGFFTRMVAPLGLMEKLPTRRNREFDRALERMRNVIDQTVSSHPTGTDHGDLLSSLLGAEDEETGERLAGHEIHDQVMTLLMGAIETTSNTLAWTYHLLGENPETEARLHREIDSVLPGRRPGFDDLPHLGYTQRVVTEALRLYPPTWLLTRSTTCEAELAGLRLAPGTTVALSFYALGHNPALFSDPERFDPDRWLPERAKTVPRGAWNSFGGGSRKCIGDRFATIETTLVLAAVASGWRLKPHPGPSIRPEPKASLSTGPLPMIPERRRQGSSAPPGPLSRE</sequence>
<comment type="similarity">
    <text evidence="1 8">Belongs to the cytochrome P450 family.</text>
</comment>
<comment type="caution">
    <text evidence="10">The sequence shown here is derived from an EMBL/GenBank/DDBJ whole genome shotgun (WGS) entry which is preliminary data.</text>
</comment>
<feature type="region of interest" description="Disordered" evidence="9">
    <location>
        <begin position="1"/>
        <end position="20"/>
    </location>
</feature>
<dbReference type="PRINTS" id="PR00463">
    <property type="entry name" value="EP450I"/>
</dbReference>
<dbReference type="GO" id="GO:0005506">
    <property type="term" value="F:iron ion binding"/>
    <property type="evidence" value="ECO:0007669"/>
    <property type="project" value="InterPro"/>
</dbReference>
<evidence type="ECO:0000256" key="8">
    <source>
        <dbReference type="RuleBase" id="RU000461"/>
    </source>
</evidence>
<evidence type="ECO:0000256" key="7">
    <source>
        <dbReference type="PIRSR" id="PIRSR602401-1"/>
    </source>
</evidence>
<keyword evidence="2 7" id="KW-0349">Heme</keyword>
<dbReference type="AlphaFoldDB" id="A0A7X1IY40"/>